<dbReference type="InterPro" id="IPR001845">
    <property type="entry name" value="HTH_ArsR_DNA-bd_dom"/>
</dbReference>
<proteinExistence type="predicted"/>
<dbReference type="Proteomes" id="UP000886043">
    <property type="component" value="Unassembled WGS sequence"/>
</dbReference>
<gene>
    <name evidence="5" type="ORF">ENJ40_08910</name>
</gene>
<dbReference type="PROSITE" id="PS50987">
    <property type="entry name" value="HTH_ARSR_2"/>
    <property type="match status" value="1"/>
</dbReference>
<dbReference type="GO" id="GO:0003700">
    <property type="term" value="F:DNA-binding transcription factor activity"/>
    <property type="evidence" value="ECO:0007669"/>
    <property type="project" value="InterPro"/>
</dbReference>
<comment type="caution">
    <text evidence="5">The sequence shown here is derived from an EMBL/GenBank/DDBJ whole genome shotgun (WGS) entry which is preliminary data.</text>
</comment>
<dbReference type="SMART" id="SM00418">
    <property type="entry name" value="HTH_ARSR"/>
    <property type="match status" value="1"/>
</dbReference>
<keyword evidence="2" id="KW-0238">DNA-binding</keyword>
<dbReference type="InterPro" id="IPR011991">
    <property type="entry name" value="ArsR-like_HTH"/>
</dbReference>
<dbReference type="NCBIfam" id="NF033788">
    <property type="entry name" value="HTH_metalloreg"/>
    <property type="match status" value="1"/>
</dbReference>
<dbReference type="Pfam" id="PF01022">
    <property type="entry name" value="HTH_5"/>
    <property type="match status" value="1"/>
</dbReference>
<dbReference type="InterPro" id="IPR036388">
    <property type="entry name" value="WH-like_DNA-bd_sf"/>
</dbReference>
<evidence type="ECO:0000256" key="1">
    <source>
        <dbReference type="ARBA" id="ARBA00023015"/>
    </source>
</evidence>
<reference evidence="5" key="1">
    <citation type="journal article" date="2020" name="mSystems">
        <title>Genome- and Community-Level Interaction Insights into Carbon Utilization and Element Cycling Functions of Hydrothermarchaeota in Hydrothermal Sediment.</title>
        <authorList>
            <person name="Zhou Z."/>
            <person name="Liu Y."/>
            <person name="Xu W."/>
            <person name="Pan J."/>
            <person name="Luo Z.H."/>
            <person name="Li M."/>
        </authorList>
    </citation>
    <scope>NUCLEOTIDE SEQUENCE [LARGE SCALE GENOMIC DNA]</scope>
    <source>
        <strain evidence="5">HyVt-483</strain>
    </source>
</reference>
<dbReference type="PRINTS" id="PR00778">
    <property type="entry name" value="HTHARSR"/>
</dbReference>
<keyword evidence="1" id="KW-0805">Transcription regulation</keyword>
<sequence>MDYNMNKAQRRLLILFKALADENRLRILEELKHGERSVTELVECLGISQPLVSHHLRELKLAGLVDRRKQGPFVFYRIRNLRIFDLLNQAQALFPEAGNEEGSF</sequence>
<evidence type="ECO:0000259" key="4">
    <source>
        <dbReference type="PROSITE" id="PS50987"/>
    </source>
</evidence>
<dbReference type="Gene3D" id="1.10.10.10">
    <property type="entry name" value="Winged helix-like DNA-binding domain superfamily/Winged helix DNA-binding domain"/>
    <property type="match status" value="1"/>
</dbReference>
<protein>
    <submittedName>
        <fullName evidence="5">ArsR family transcriptional regulator</fullName>
    </submittedName>
</protein>
<keyword evidence="3" id="KW-0804">Transcription</keyword>
<dbReference type="CDD" id="cd00090">
    <property type="entry name" value="HTH_ARSR"/>
    <property type="match status" value="1"/>
</dbReference>
<dbReference type="InterPro" id="IPR051081">
    <property type="entry name" value="HTH_MetalResp_TranReg"/>
</dbReference>
<organism evidence="5">
    <name type="scientific">Thermosulfurimonas dismutans</name>
    <dbReference type="NCBI Taxonomy" id="999894"/>
    <lineage>
        <taxon>Bacteria</taxon>
        <taxon>Pseudomonadati</taxon>
        <taxon>Thermodesulfobacteriota</taxon>
        <taxon>Thermodesulfobacteria</taxon>
        <taxon>Thermodesulfobacteriales</taxon>
        <taxon>Thermodesulfobacteriaceae</taxon>
        <taxon>Thermosulfurimonas</taxon>
    </lineage>
</organism>
<evidence type="ECO:0000256" key="3">
    <source>
        <dbReference type="ARBA" id="ARBA00023163"/>
    </source>
</evidence>
<evidence type="ECO:0000313" key="5">
    <source>
        <dbReference type="EMBL" id="HFC98556.1"/>
    </source>
</evidence>
<dbReference type="AlphaFoldDB" id="A0A7C3CLD0"/>
<dbReference type="PANTHER" id="PTHR33154">
    <property type="entry name" value="TRANSCRIPTIONAL REGULATOR, ARSR FAMILY"/>
    <property type="match status" value="1"/>
</dbReference>
<evidence type="ECO:0000256" key="2">
    <source>
        <dbReference type="ARBA" id="ARBA00023125"/>
    </source>
</evidence>
<dbReference type="SUPFAM" id="SSF46785">
    <property type="entry name" value="Winged helix' DNA-binding domain"/>
    <property type="match status" value="1"/>
</dbReference>
<dbReference type="PANTHER" id="PTHR33154:SF33">
    <property type="entry name" value="TRANSCRIPTIONAL REPRESSOR SDPR"/>
    <property type="match status" value="1"/>
</dbReference>
<name>A0A7C3CLD0_9BACT</name>
<dbReference type="GO" id="GO:0003677">
    <property type="term" value="F:DNA binding"/>
    <property type="evidence" value="ECO:0007669"/>
    <property type="project" value="UniProtKB-KW"/>
</dbReference>
<accession>A0A7C3CLD0</accession>
<dbReference type="InterPro" id="IPR036390">
    <property type="entry name" value="WH_DNA-bd_sf"/>
</dbReference>
<feature type="domain" description="HTH arsR-type" evidence="4">
    <location>
        <begin position="4"/>
        <end position="98"/>
    </location>
</feature>
<dbReference type="EMBL" id="DRMH01000119">
    <property type="protein sequence ID" value="HFC98556.1"/>
    <property type="molecule type" value="Genomic_DNA"/>
</dbReference>